<evidence type="ECO:0000313" key="1">
    <source>
        <dbReference type="EMBL" id="BCU71593.1"/>
    </source>
</evidence>
<dbReference type="PANTHER" id="PTHR31891:SF1">
    <property type="entry name" value="FORMAMIDASE C869.04-RELATED"/>
    <property type="match status" value="1"/>
</dbReference>
<organism evidence="1 2">
    <name type="scientific">Stygiolobus caldivivus</name>
    <dbReference type="NCBI Taxonomy" id="2824673"/>
    <lineage>
        <taxon>Archaea</taxon>
        <taxon>Thermoproteota</taxon>
        <taxon>Thermoprotei</taxon>
        <taxon>Sulfolobales</taxon>
        <taxon>Sulfolobaceae</taxon>
        <taxon>Stygiolobus</taxon>
    </lineage>
</organism>
<evidence type="ECO:0000313" key="2">
    <source>
        <dbReference type="Proteomes" id="UP000825123"/>
    </source>
</evidence>
<dbReference type="SUPFAM" id="SSF141130">
    <property type="entry name" value="Acetamidase/Formamidase-like"/>
    <property type="match status" value="1"/>
</dbReference>
<dbReference type="PANTHER" id="PTHR31891">
    <property type="entry name" value="FORMAMIDASE C869.04-RELATED"/>
    <property type="match status" value="1"/>
</dbReference>
<accession>A0A8D5ZH78</accession>
<dbReference type="AlphaFoldDB" id="A0A8D5ZH78"/>
<name>A0A8D5ZH78_9CREN</name>
<sequence>MQYTIHAKTHNKWDSSLPPIFSISDGDIITVETKEASDGQISPSSTDRELYNLDFDRIHPLTGPIEIRGAEPGDVLEIEFIDFKDKGWGWTAVIPGFGFLSDEQYTAPIDLKGPSLKIWNVKNNNAYAKFGEIEVKIPTYPFPGVIGVALPQRGKLSTIPPRENGGNMDIKHLTKGSKLYLPVFINGGLLSIGDTHLAQGDGEVCGTAIEAPLEVTMKIRLIKNIGLTQPIFYSNKVKDMEFNEYIAYPGIDSNLWVASKKAIKGIISILSKYMAPVEAYMLASVAVNLRVSQVVDVPNWIVTAYLPLDIFENDTVKNEIKEITRVVSP</sequence>
<dbReference type="KEGG" id="csty:KN1_28900"/>
<proteinExistence type="predicted"/>
<dbReference type="EMBL" id="AP024597">
    <property type="protein sequence ID" value="BCU71593.1"/>
    <property type="molecule type" value="Genomic_DNA"/>
</dbReference>
<dbReference type="Gene3D" id="2.60.120.580">
    <property type="entry name" value="Acetamidase/Formamidase-like domains"/>
    <property type="match status" value="2"/>
</dbReference>
<dbReference type="Proteomes" id="UP000825123">
    <property type="component" value="Chromosome"/>
</dbReference>
<keyword evidence="2" id="KW-1185">Reference proteome</keyword>
<dbReference type="Gene3D" id="3.10.28.20">
    <property type="entry name" value="Acetamidase/Formamidase-like domains"/>
    <property type="match status" value="1"/>
</dbReference>
<dbReference type="GO" id="GO:0016811">
    <property type="term" value="F:hydrolase activity, acting on carbon-nitrogen (but not peptide) bonds, in linear amides"/>
    <property type="evidence" value="ECO:0007669"/>
    <property type="project" value="InterPro"/>
</dbReference>
<dbReference type="Pfam" id="PF03069">
    <property type="entry name" value="FmdA_AmdA"/>
    <property type="match status" value="2"/>
</dbReference>
<dbReference type="GeneID" id="66164604"/>
<gene>
    <name evidence="1" type="ORF">KN1_28900</name>
</gene>
<dbReference type="InterPro" id="IPR004304">
    <property type="entry name" value="FmdA_AmdA"/>
</dbReference>
<dbReference type="RefSeq" id="WP_221288420.1">
    <property type="nucleotide sequence ID" value="NZ_AP024597.1"/>
</dbReference>
<protein>
    <submittedName>
        <fullName evidence="1">Acetamidase</fullName>
    </submittedName>
</protein>
<reference evidence="1 2" key="1">
    <citation type="submission" date="2021-04" db="EMBL/GenBank/DDBJ databases">
        <title>Complete genome sequence of Stygiolobus sp. KN-1.</title>
        <authorList>
            <person name="Nakamura K."/>
            <person name="Sakai H."/>
            <person name="Kurosawa N."/>
        </authorList>
    </citation>
    <scope>NUCLEOTIDE SEQUENCE [LARGE SCALE GENOMIC DNA]</scope>
    <source>
        <strain evidence="1 2">KN-1</strain>
    </source>
</reference>